<dbReference type="AlphaFoldDB" id="A6DRY7"/>
<dbReference type="PANTHER" id="PTHR33546:SF1">
    <property type="entry name" value="LARGE, MULTIFUNCTIONAL SECRETED PROTEIN"/>
    <property type="match status" value="1"/>
</dbReference>
<dbReference type="Pfam" id="PF23500">
    <property type="entry name" value="DUF7133"/>
    <property type="match status" value="1"/>
</dbReference>
<dbReference type="Pfam" id="PF13646">
    <property type="entry name" value="HEAT_2"/>
    <property type="match status" value="1"/>
</dbReference>
<dbReference type="STRING" id="313628.LNTAR_08066"/>
<dbReference type="InterPro" id="IPR013427">
    <property type="entry name" value="Haem-bd_dom_put"/>
</dbReference>
<dbReference type="InterPro" id="IPR011042">
    <property type="entry name" value="6-blade_b-propeller_TolB-like"/>
</dbReference>
<dbReference type="InterPro" id="IPR004155">
    <property type="entry name" value="PBS_lyase_HEAT"/>
</dbReference>
<evidence type="ECO:0000256" key="5">
    <source>
        <dbReference type="SAM" id="SignalP"/>
    </source>
</evidence>
<feature type="signal peptide" evidence="5">
    <location>
        <begin position="1"/>
        <end position="23"/>
    </location>
</feature>
<dbReference type="InterPro" id="IPR036909">
    <property type="entry name" value="Cyt_c-like_dom_sf"/>
</dbReference>
<keyword evidence="2 4" id="KW-0479">Metal-binding</keyword>
<gene>
    <name evidence="7" type="ORF">LNTAR_08066</name>
</gene>
<dbReference type="Proteomes" id="UP000004947">
    <property type="component" value="Unassembled WGS sequence"/>
</dbReference>
<dbReference type="Gene3D" id="1.10.760.10">
    <property type="entry name" value="Cytochrome c-like domain"/>
    <property type="match status" value="1"/>
</dbReference>
<keyword evidence="8" id="KW-1185">Reference proteome</keyword>
<sequence>MKFTDKFLRLTSLALMLGMSLQAKSPKDYEKAEAQKMKNFKMPEGFKARLWADKSQITNPMAIAFDSKGRLLVTEIHRWRFGVDDIRHRPYMLLDDILIQSSEDRLAMYEKHYDKHPESHYTAKQDIIKVLEDTNGDGRADSAKVFADGFNDILDGPGLGIIERDGKVYYTNIPHLWMMEDTNGDGLSDKRTSLQDGFGIRMSYSGHDMHGLSWGPDGKLYWSIGDRGFSFTTKEGKKFHGPNEGAVFRCDPDGSNLEVFYDRLRNPQELVFDDYGNLFTADNDSDKGDLERINYLVEGGDSGWHAGHQNLLAFASKLNFRSYDYAEKKSLNSSWMTERLFYANDENQPAYVMPTIGQIQGGPSGFLYNPSNSLGDKYDNKFFVNIFRGGVPRTNISMFDVEEAGAGFKMINLEDFFVGCNMVDMDFGPDGKMYVSEFNNGGYLNRDEGNIFTLEVPGETDKAEVRENEKILTSDFTLKTSNELYSLLARDHQQIRLRAQFELAKRNDAAKLFAKAAKDQSAPQLQRVHGVWGLGMLANKDRSLLAQLKNLLLNDSDDQVRAQCARVLGDHRDSSALKEMIQALEDKFPRTAMYAGIGLGRIADASAIPAIIEAQRKNAGKDRFLQHGLMMGLAGMKDSNSYVKYAQDSSPAVRMIVLLAMRKNLDPAIQVFLKDSDMKVRYEAMRAINDRVIEGGAQEALAKLLLDLPKPQNKVDELMHLRLINANFYLGDKASAERLLKYAARQDLSESMTQEAVAALQAWDDKAPLDNTTGLPREYKLERQDIKQVLHAQLGELFKVAKGKLLAQVNRLATRCKFPVTSEILVAHLNNVALIDEVRLGAFQALHERQELKTPSVIKLLNDKSIAIRLKALRVLNDLDASKAQVEAGRISQKGQVQERQLAYDLMAKSSVNDAILLKQVDLATEGKGDREALLEILNSSRTKTSEAFKSKLATYDAKMAAGKNTDKFAYAIEGGDMNQGRDVFFNHGAAQCLRCHKVNGFGADVGPDLTLMGKMYDRRYLLEAIVDPGAAVAPGYGITSVTTNDGKTHSGTYMGENKAVVKVKGADGKVTAYQRSKIKTMMPPVSPMPPMHMLMKPEELRDVVAYLKSLDTPLKKKKKKDKSAH</sequence>
<dbReference type="InterPro" id="IPR009056">
    <property type="entry name" value="Cyt_c-like_dom"/>
</dbReference>
<accession>A6DRY7</accession>
<dbReference type="Gene3D" id="1.25.10.10">
    <property type="entry name" value="Leucine-rich Repeat Variant"/>
    <property type="match status" value="1"/>
</dbReference>
<dbReference type="SUPFAM" id="SSF50952">
    <property type="entry name" value="Soluble quinoprotein glucose dehydrogenase"/>
    <property type="match status" value="1"/>
</dbReference>
<evidence type="ECO:0000256" key="4">
    <source>
        <dbReference type="PROSITE-ProRule" id="PRU00433"/>
    </source>
</evidence>
<comment type="caution">
    <text evidence="7">The sequence shown here is derived from an EMBL/GenBank/DDBJ whole genome shotgun (WGS) entry which is preliminary data.</text>
</comment>
<dbReference type="GO" id="GO:0009055">
    <property type="term" value="F:electron transfer activity"/>
    <property type="evidence" value="ECO:0007669"/>
    <property type="project" value="InterPro"/>
</dbReference>
<dbReference type="NCBIfam" id="TIGR02604">
    <property type="entry name" value="Piru_Ver_Nterm"/>
    <property type="match status" value="1"/>
</dbReference>
<feature type="chain" id="PRO_5002692496" description="Cytochrome c domain-containing protein" evidence="5">
    <location>
        <begin position="24"/>
        <end position="1126"/>
    </location>
</feature>
<evidence type="ECO:0000256" key="2">
    <source>
        <dbReference type="ARBA" id="ARBA00022723"/>
    </source>
</evidence>
<dbReference type="SMART" id="SM00567">
    <property type="entry name" value="EZ_HEAT"/>
    <property type="match status" value="3"/>
</dbReference>
<dbReference type="InterPro" id="IPR011041">
    <property type="entry name" value="Quinoprot_gluc/sorb_DH_b-prop"/>
</dbReference>
<evidence type="ECO:0000256" key="1">
    <source>
        <dbReference type="ARBA" id="ARBA00022617"/>
    </source>
</evidence>
<dbReference type="NCBIfam" id="TIGR02603">
    <property type="entry name" value="CxxCH_TIGR02603"/>
    <property type="match status" value="1"/>
</dbReference>
<name>A6DRY7_9BACT</name>
<proteinExistence type="predicted"/>
<dbReference type="PANTHER" id="PTHR33546">
    <property type="entry name" value="LARGE, MULTIFUNCTIONAL SECRETED PROTEIN-RELATED"/>
    <property type="match status" value="1"/>
</dbReference>
<dbReference type="InterPro" id="IPR055557">
    <property type="entry name" value="DUF7133"/>
</dbReference>
<dbReference type="eggNOG" id="COG1413">
    <property type="taxonomic scope" value="Bacteria"/>
</dbReference>
<dbReference type="GO" id="GO:0046872">
    <property type="term" value="F:metal ion binding"/>
    <property type="evidence" value="ECO:0007669"/>
    <property type="project" value="UniProtKB-KW"/>
</dbReference>
<keyword evidence="1 4" id="KW-0349">Heme</keyword>
<dbReference type="EMBL" id="ABCK01000027">
    <property type="protein sequence ID" value="EDM25562.1"/>
    <property type="molecule type" value="Genomic_DNA"/>
</dbReference>
<evidence type="ECO:0000313" key="8">
    <source>
        <dbReference type="Proteomes" id="UP000004947"/>
    </source>
</evidence>
<dbReference type="GO" id="GO:0020037">
    <property type="term" value="F:heme binding"/>
    <property type="evidence" value="ECO:0007669"/>
    <property type="project" value="InterPro"/>
</dbReference>
<dbReference type="InterPro" id="IPR016024">
    <property type="entry name" value="ARM-type_fold"/>
</dbReference>
<dbReference type="Pfam" id="PF00034">
    <property type="entry name" value="Cytochrom_C"/>
    <property type="match status" value="1"/>
</dbReference>
<dbReference type="InterPro" id="IPR011989">
    <property type="entry name" value="ARM-like"/>
</dbReference>
<organism evidence="7 8">
    <name type="scientific">Lentisphaera araneosa HTCC2155</name>
    <dbReference type="NCBI Taxonomy" id="313628"/>
    <lineage>
        <taxon>Bacteria</taxon>
        <taxon>Pseudomonadati</taxon>
        <taxon>Lentisphaerota</taxon>
        <taxon>Lentisphaeria</taxon>
        <taxon>Lentisphaerales</taxon>
        <taxon>Lentisphaeraceae</taxon>
        <taxon>Lentisphaera</taxon>
    </lineage>
</organism>
<dbReference type="Gene3D" id="2.120.10.30">
    <property type="entry name" value="TolB, C-terminal domain"/>
    <property type="match status" value="1"/>
</dbReference>
<dbReference type="SUPFAM" id="SSF48371">
    <property type="entry name" value="ARM repeat"/>
    <property type="match status" value="2"/>
</dbReference>
<dbReference type="InterPro" id="IPR013428">
    <property type="entry name" value="Membrane-bound_put_N"/>
</dbReference>
<feature type="domain" description="Cytochrome c" evidence="6">
    <location>
        <begin position="976"/>
        <end position="1112"/>
    </location>
</feature>
<keyword evidence="5" id="KW-0732">Signal</keyword>
<evidence type="ECO:0000313" key="7">
    <source>
        <dbReference type="EMBL" id="EDM25562.1"/>
    </source>
</evidence>
<evidence type="ECO:0000256" key="3">
    <source>
        <dbReference type="ARBA" id="ARBA00023004"/>
    </source>
</evidence>
<dbReference type="PROSITE" id="PS51007">
    <property type="entry name" value="CYTC"/>
    <property type="match status" value="1"/>
</dbReference>
<reference evidence="7 8" key="1">
    <citation type="journal article" date="2010" name="J. Bacteriol.">
        <title>Genome sequence of Lentisphaera araneosa HTCC2155T, the type species of the order Lentisphaerales in the phylum Lentisphaerae.</title>
        <authorList>
            <person name="Thrash J.C."/>
            <person name="Cho J.C."/>
            <person name="Vergin K.L."/>
            <person name="Morris R.M."/>
            <person name="Giovannoni S.J."/>
        </authorList>
    </citation>
    <scope>NUCLEOTIDE SEQUENCE [LARGE SCALE GENOMIC DNA]</scope>
    <source>
        <strain evidence="7 8">HTCC2155</strain>
    </source>
</reference>
<protein>
    <recommendedName>
        <fullName evidence="6">Cytochrome c domain-containing protein</fullName>
    </recommendedName>
</protein>
<keyword evidence="3 4" id="KW-0408">Iron</keyword>
<dbReference type="SUPFAM" id="SSF46626">
    <property type="entry name" value="Cytochrome c"/>
    <property type="match status" value="1"/>
</dbReference>
<evidence type="ECO:0000259" key="6">
    <source>
        <dbReference type="PROSITE" id="PS51007"/>
    </source>
</evidence>
<dbReference type="eggNOG" id="COG2133">
    <property type="taxonomic scope" value="Bacteria"/>
</dbReference>
<dbReference type="eggNOG" id="COG3474">
    <property type="taxonomic scope" value="Bacteria"/>
</dbReference>